<accession>A0ABW5B5X0</accession>
<dbReference type="EMBL" id="JBHUIV010000010">
    <property type="protein sequence ID" value="MFD2200786.1"/>
    <property type="molecule type" value="Genomic_DNA"/>
</dbReference>
<name>A0ABW5B5X0_9BACT</name>
<feature type="transmembrane region" description="Helical" evidence="7">
    <location>
        <begin position="20"/>
        <end position="40"/>
    </location>
</feature>
<reference evidence="11" key="1">
    <citation type="journal article" date="2019" name="Int. J. Syst. Evol. Microbiol.">
        <title>The Global Catalogue of Microorganisms (GCM) 10K type strain sequencing project: providing services to taxonomists for standard genome sequencing and annotation.</title>
        <authorList>
            <consortium name="The Broad Institute Genomics Platform"/>
            <consortium name="The Broad Institute Genome Sequencing Center for Infectious Disease"/>
            <person name="Wu L."/>
            <person name="Ma J."/>
        </authorList>
    </citation>
    <scope>NUCLEOTIDE SEQUENCE [LARGE SCALE GENOMIC DNA]</scope>
    <source>
        <strain evidence="11">KCTC 19812</strain>
    </source>
</reference>
<comment type="caution">
    <text evidence="10">The sequence shown here is derived from an EMBL/GenBank/DDBJ whole genome shotgun (WGS) entry which is preliminary data.</text>
</comment>
<evidence type="ECO:0000256" key="2">
    <source>
        <dbReference type="ARBA" id="ARBA00005236"/>
    </source>
</evidence>
<feature type="domain" description="ABC3 transporter permease C-terminal" evidence="8">
    <location>
        <begin position="269"/>
        <end position="399"/>
    </location>
</feature>
<comment type="similarity">
    <text evidence="2">Belongs to the ABC-4 integral membrane protein family. LolC/E subfamily.</text>
</comment>
<dbReference type="Proteomes" id="UP001597414">
    <property type="component" value="Unassembled WGS sequence"/>
</dbReference>
<evidence type="ECO:0000259" key="8">
    <source>
        <dbReference type="Pfam" id="PF02687"/>
    </source>
</evidence>
<keyword evidence="3" id="KW-1003">Cell membrane</keyword>
<dbReference type="RefSeq" id="WP_380800646.1">
    <property type="nucleotide sequence ID" value="NZ_JBHUIV010000010.1"/>
</dbReference>
<evidence type="ECO:0000256" key="6">
    <source>
        <dbReference type="ARBA" id="ARBA00023136"/>
    </source>
</evidence>
<dbReference type="PANTHER" id="PTHR30489">
    <property type="entry name" value="LIPOPROTEIN-RELEASING SYSTEM TRANSMEMBRANE PROTEIN LOLE"/>
    <property type="match status" value="1"/>
</dbReference>
<evidence type="ECO:0000259" key="9">
    <source>
        <dbReference type="Pfam" id="PF12704"/>
    </source>
</evidence>
<evidence type="ECO:0000256" key="5">
    <source>
        <dbReference type="ARBA" id="ARBA00022989"/>
    </source>
</evidence>
<sequence>MKTLLLLSWKNVWRNKTRSLALMLAITLGIAAGLIMFGLMEGMIMQRFEGLVQNQLAHIQIHQNKYLSEQENSLIIQDLTLIKPSLDTISTLKGYAFRTISHGMIASGYYSSGVKILGLDKKEESRISRFPENITDGTYLADSIKNPVVISQRLAKKLRVKIGGRLVLTFQDLEGNITSAAFRVSGLFRTSNSNFDDVNVMVKREDLQQLLGNKDAFHQVAILITDHTKAAEVAKELDLKLPNSEVRSWETLSPELRILVEQGGFIMYIFMIIILLGLAFGILNTMLMAVFERIQELGMLMALGMQKAKIAAMIMMETLFIAIIGGIIGICLGILLIKAFETKGLDFSRFADALAEFGYEAVTYPKLATEDIIITLLLVFATSILSAIIPALRAVQLNPAEAIRK</sequence>
<evidence type="ECO:0000256" key="3">
    <source>
        <dbReference type="ARBA" id="ARBA00022475"/>
    </source>
</evidence>
<evidence type="ECO:0000256" key="4">
    <source>
        <dbReference type="ARBA" id="ARBA00022692"/>
    </source>
</evidence>
<keyword evidence="11" id="KW-1185">Reference proteome</keyword>
<dbReference type="InterPro" id="IPR025857">
    <property type="entry name" value="MacB_PCD"/>
</dbReference>
<dbReference type="PANTHER" id="PTHR30489:SF0">
    <property type="entry name" value="LIPOPROTEIN-RELEASING SYSTEM TRANSMEMBRANE PROTEIN LOLE"/>
    <property type="match status" value="1"/>
</dbReference>
<feature type="transmembrane region" description="Helical" evidence="7">
    <location>
        <begin position="265"/>
        <end position="291"/>
    </location>
</feature>
<protein>
    <submittedName>
        <fullName evidence="10">ABC transporter permease</fullName>
    </submittedName>
</protein>
<comment type="subcellular location">
    <subcellularLocation>
        <location evidence="1">Cell membrane</location>
        <topology evidence="1">Multi-pass membrane protein</topology>
    </subcellularLocation>
</comment>
<feature type="transmembrane region" description="Helical" evidence="7">
    <location>
        <begin position="372"/>
        <end position="395"/>
    </location>
</feature>
<keyword evidence="6 7" id="KW-0472">Membrane</keyword>
<dbReference type="Pfam" id="PF02687">
    <property type="entry name" value="FtsX"/>
    <property type="match status" value="1"/>
</dbReference>
<feature type="domain" description="MacB-like periplasmic core" evidence="9">
    <location>
        <begin position="19"/>
        <end position="237"/>
    </location>
</feature>
<dbReference type="Pfam" id="PF12704">
    <property type="entry name" value="MacB_PCD"/>
    <property type="match status" value="1"/>
</dbReference>
<evidence type="ECO:0000256" key="7">
    <source>
        <dbReference type="SAM" id="Phobius"/>
    </source>
</evidence>
<keyword evidence="5 7" id="KW-1133">Transmembrane helix</keyword>
<organism evidence="10 11">
    <name type="scientific">Shivajiella indica</name>
    <dbReference type="NCBI Taxonomy" id="872115"/>
    <lineage>
        <taxon>Bacteria</taxon>
        <taxon>Pseudomonadati</taxon>
        <taxon>Bacteroidota</taxon>
        <taxon>Cytophagia</taxon>
        <taxon>Cytophagales</taxon>
        <taxon>Cyclobacteriaceae</taxon>
        <taxon>Shivajiella</taxon>
    </lineage>
</organism>
<evidence type="ECO:0000313" key="10">
    <source>
        <dbReference type="EMBL" id="MFD2200786.1"/>
    </source>
</evidence>
<keyword evidence="4 7" id="KW-0812">Transmembrane</keyword>
<proteinExistence type="inferred from homology"/>
<evidence type="ECO:0000256" key="1">
    <source>
        <dbReference type="ARBA" id="ARBA00004651"/>
    </source>
</evidence>
<feature type="transmembrane region" description="Helical" evidence="7">
    <location>
        <begin position="312"/>
        <end position="337"/>
    </location>
</feature>
<evidence type="ECO:0000313" key="11">
    <source>
        <dbReference type="Proteomes" id="UP001597414"/>
    </source>
</evidence>
<gene>
    <name evidence="10" type="ORF">ACFSKV_04360</name>
</gene>
<dbReference type="InterPro" id="IPR051447">
    <property type="entry name" value="Lipoprotein-release_system"/>
</dbReference>
<dbReference type="InterPro" id="IPR003838">
    <property type="entry name" value="ABC3_permease_C"/>
</dbReference>